<feature type="chain" id="PRO_5015856654" description="MYXO-CTERM domain-containing protein" evidence="1">
    <location>
        <begin position="20"/>
        <end position="108"/>
    </location>
</feature>
<keyword evidence="1" id="KW-0732">Signal</keyword>
<accession>A0A2W5T4X1</accession>
<evidence type="ECO:0008006" key="4">
    <source>
        <dbReference type="Google" id="ProtNLM"/>
    </source>
</evidence>
<dbReference type="AlphaFoldDB" id="A0A2W5T4X1"/>
<dbReference type="EMBL" id="QFQP01000017">
    <property type="protein sequence ID" value="PZR10529.1"/>
    <property type="molecule type" value="Genomic_DNA"/>
</dbReference>
<reference evidence="2 3" key="1">
    <citation type="submission" date="2017-08" db="EMBL/GenBank/DDBJ databases">
        <title>Infants hospitalized years apart are colonized by the same room-sourced microbial strains.</title>
        <authorList>
            <person name="Brooks B."/>
            <person name="Olm M.R."/>
            <person name="Firek B.A."/>
            <person name="Baker R."/>
            <person name="Thomas B.C."/>
            <person name="Morowitz M.J."/>
            <person name="Banfield J.F."/>
        </authorList>
    </citation>
    <scope>NUCLEOTIDE SEQUENCE [LARGE SCALE GENOMIC DNA]</scope>
    <source>
        <strain evidence="2">S2_003_000_R2_14</strain>
    </source>
</reference>
<organism evidence="2 3">
    <name type="scientific">Archangium gephyra</name>
    <dbReference type="NCBI Taxonomy" id="48"/>
    <lineage>
        <taxon>Bacteria</taxon>
        <taxon>Pseudomonadati</taxon>
        <taxon>Myxococcota</taxon>
        <taxon>Myxococcia</taxon>
        <taxon>Myxococcales</taxon>
        <taxon>Cystobacterineae</taxon>
        <taxon>Archangiaceae</taxon>
        <taxon>Archangium</taxon>
    </lineage>
</organism>
<evidence type="ECO:0000313" key="2">
    <source>
        <dbReference type="EMBL" id="PZR10529.1"/>
    </source>
</evidence>
<sequence>MKLRGAMVVVSLFAGAAVADVPGPKSVCHAPPECVGCSISDPDCKANAQDAGLLATDCTTQRGTPVNYYCPPGVEPVQACGCSSASGLLALGALVMLARRAKKNPLRA</sequence>
<protein>
    <recommendedName>
        <fullName evidence="4">MYXO-CTERM domain-containing protein</fullName>
    </recommendedName>
</protein>
<evidence type="ECO:0000256" key="1">
    <source>
        <dbReference type="SAM" id="SignalP"/>
    </source>
</evidence>
<feature type="signal peptide" evidence="1">
    <location>
        <begin position="1"/>
        <end position="19"/>
    </location>
</feature>
<name>A0A2W5T4X1_9BACT</name>
<comment type="caution">
    <text evidence="2">The sequence shown here is derived from an EMBL/GenBank/DDBJ whole genome shotgun (WGS) entry which is preliminary data.</text>
</comment>
<dbReference type="Proteomes" id="UP000249061">
    <property type="component" value="Unassembled WGS sequence"/>
</dbReference>
<evidence type="ECO:0000313" key="3">
    <source>
        <dbReference type="Proteomes" id="UP000249061"/>
    </source>
</evidence>
<gene>
    <name evidence="2" type="ORF">DI536_20010</name>
</gene>
<proteinExistence type="predicted"/>